<dbReference type="Proteomes" id="UP000001473">
    <property type="component" value="Chromosome"/>
</dbReference>
<dbReference type="GO" id="GO:0030077">
    <property type="term" value="C:plasma membrane light-harvesting complex"/>
    <property type="evidence" value="ECO:0007669"/>
    <property type="project" value="InterPro"/>
</dbReference>
<dbReference type="eggNOG" id="COG3861">
    <property type="taxonomic scope" value="Bacteria"/>
</dbReference>
<dbReference type="RefSeq" id="WP_012732185.1">
    <property type="nucleotide sequence ID" value="NC_012704.1"/>
</dbReference>
<dbReference type="GO" id="GO:0019684">
    <property type="term" value="P:photosynthesis, light reaction"/>
    <property type="evidence" value="ECO:0007669"/>
    <property type="project" value="InterPro"/>
</dbReference>
<reference evidence="4 5" key="1">
    <citation type="journal article" date="2008" name="J. Biotechnol.">
        <title>Ultrafast pyrosequencing of Corynebacterium kroppenstedtii DSM44385 revealed insights into the physiology of a lipophilic corynebacterium that lacks mycolic acids.</title>
        <authorList>
            <person name="Tauch A."/>
            <person name="Schneider J."/>
            <person name="Szczepanowski R."/>
            <person name="Tilker A."/>
            <person name="Viehoever P."/>
            <person name="Gartemann K.-H."/>
            <person name="Arnold W."/>
            <person name="Blom J."/>
            <person name="Brinkrolf K."/>
            <person name="Brune I."/>
            <person name="Goetker S."/>
            <person name="Weisshaar B."/>
            <person name="Goesmann A."/>
            <person name="Droege M."/>
            <person name="Puehler A."/>
        </authorList>
    </citation>
    <scope>NUCLEOTIDE SEQUENCE [LARGE SCALE GENOMIC DNA]</scope>
    <source>
        <strain evidence="5">DSM 44385 / JCM 11950 / CIP 105744 / CCUG 35717</strain>
    </source>
</reference>
<organism evidence="4 5">
    <name type="scientific">Corynebacterium kroppenstedtii (strain DSM 44385 / JCM 11950 / CIP 105744 / CCUG 35717)</name>
    <dbReference type="NCBI Taxonomy" id="645127"/>
    <lineage>
        <taxon>Bacteria</taxon>
        <taxon>Bacillati</taxon>
        <taxon>Actinomycetota</taxon>
        <taxon>Actinomycetes</taxon>
        <taxon>Mycobacteriales</taxon>
        <taxon>Corynebacteriaceae</taxon>
        <taxon>Corynebacterium</taxon>
    </lineage>
</organism>
<evidence type="ECO:0000259" key="3">
    <source>
        <dbReference type="Pfam" id="PF09557"/>
    </source>
</evidence>
<evidence type="ECO:0000259" key="2">
    <source>
        <dbReference type="Pfam" id="PF05239"/>
    </source>
</evidence>
<dbReference type="InterPro" id="IPR027275">
    <property type="entry name" value="PRC-brl_dom"/>
</dbReference>
<feature type="compositionally biased region" description="Low complexity" evidence="1">
    <location>
        <begin position="104"/>
        <end position="139"/>
    </location>
</feature>
<dbReference type="PANTHER" id="PTHR38463:SF1">
    <property type="entry name" value="STRESS RESPONSE PROTEIN YSNF"/>
    <property type="match status" value="1"/>
</dbReference>
<protein>
    <recommendedName>
        <fullName evidence="6">DUF2382 domain-containing protein</fullName>
    </recommendedName>
</protein>
<sequence length="291" mass="31564">MADQKFIQAVLESTAFDKNGDKVGKVGQLFVDSNSGEPTFVAVNTGLFGRNSSLVPLAGAKLNNEELHVAHTKDEISDAPNISDTDEGLEPEEEERLYKHYGLTTQDSAQTQTSDRGNAAQAGTAAGTGAAAGTAAGTTGRREETTKTSAETKKTSADTGKKAATSDDGSVIRSEEQLNVNKEKVASGRARLRKYVVEDTETVEVPVSREEVKVEREKLSPEEAKKLGNTRIGEENADVVLHEEQVNVDKETVPVEKINLNKETVTEKQKVSEDLKKERVEFQDETKDGKK</sequence>
<dbReference type="OrthoDB" id="3712018at2"/>
<evidence type="ECO:0000313" key="4">
    <source>
        <dbReference type="EMBL" id="ACR18298.1"/>
    </source>
</evidence>
<feature type="domain" description="PRC-barrel" evidence="2">
    <location>
        <begin position="12"/>
        <end position="75"/>
    </location>
</feature>
<dbReference type="NCBIfam" id="TIGR02271">
    <property type="entry name" value="YsnF/AvaK domain"/>
    <property type="match status" value="1"/>
</dbReference>
<feature type="region of interest" description="Disordered" evidence="1">
    <location>
        <begin position="71"/>
        <end position="175"/>
    </location>
</feature>
<name>C4LKE3_CORK4</name>
<dbReference type="Pfam" id="PF05239">
    <property type="entry name" value="PRC"/>
    <property type="match status" value="1"/>
</dbReference>
<feature type="compositionally biased region" description="Basic and acidic residues" evidence="1">
    <location>
        <begin position="140"/>
        <end position="165"/>
    </location>
</feature>
<dbReference type="AlphaFoldDB" id="C4LKE3"/>
<dbReference type="InterPro" id="IPR011033">
    <property type="entry name" value="PRC_barrel-like_sf"/>
</dbReference>
<feature type="domain" description="DUF2382" evidence="3">
    <location>
        <begin position="173"/>
        <end position="281"/>
    </location>
</feature>
<accession>C4LKE3</accession>
<dbReference type="Gene3D" id="3.90.50.10">
    <property type="entry name" value="Photosynthetic Reaction Center, subunit H, domain 2"/>
    <property type="match status" value="1"/>
</dbReference>
<dbReference type="PANTHER" id="PTHR38463">
    <property type="entry name" value="STRESS RESPONSE PROTEIN YSNF"/>
    <property type="match status" value="1"/>
</dbReference>
<evidence type="ECO:0000256" key="1">
    <source>
        <dbReference type="SAM" id="MobiDB-lite"/>
    </source>
</evidence>
<feature type="region of interest" description="Disordered" evidence="1">
    <location>
        <begin position="265"/>
        <end position="291"/>
    </location>
</feature>
<dbReference type="SUPFAM" id="SSF50346">
    <property type="entry name" value="PRC-barrel domain"/>
    <property type="match status" value="1"/>
</dbReference>
<evidence type="ECO:0000313" key="5">
    <source>
        <dbReference type="Proteomes" id="UP000001473"/>
    </source>
</evidence>
<dbReference type="KEGG" id="ckp:ckrop_1570"/>
<dbReference type="STRING" id="645127.ckrop_1570"/>
<dbReference type="EMBL" id="CP001620">
    <property type="protein sequence ID" value="ACR18298.1"/>
    <property type="molecule type" value="Genomic_DNA"/>
</dbReference>
<dbReference type="Pfam" id="PF09557">
    <property type="entry name" value="DUF2382"/>
    <property type="match status" value="1"/>
</dbReference>
<dbReference type="InterPro" id="IPR052967">
    <property type="entry name" value="Stress_Response_Assoc"/>
</dbReference>
<evidence type="ECO:0008006" key="6">
    <source>
        <dbReference type="Google" id="ProtNLM"/>
    </source>
</evidence>
<dbReference type="InterPro" id="IPR019060">
    <property type="entry name" value="DUF2382"/>
</dbReference>
<keyword evidence="5" id="KW-1185">Reference proteome</keyword>
<gene>
    <name evidence="4" type="ordered locus">ckrop_1570</name>
</gene>
<dbReference type="HOGENOM" id="CLU_050193_1_0_11"/>
<feature type="compositionally biased region" description="Acidic residues" evidence="1">
    <location>
        <begin position="84"/>
        <end position="95"/>
    </location>
</feature>
<proteinExistence type="predicted"/>
<dbReference type="InterPro" id="IPR014747">
    <property type="entry name" value="Bac_photo_RC_H_C"/>
</dbReference>